<sequence>MWCCRGAEEETYSAPPVGYPAAPPPRAPAQPRGPNAPRPGVGASAAKVLPIDVPAISLSELNRLTGNFGDRALVGEGSYGRVYRATLTSGETVAVKMFDNGSTSGQSEPEFCEQLSVVSRLNGAKVSCLNKLVPCPGHAEIERGQSQAVRGPEAERQLPAQSRGQASVLHSVNLTPCALFRSVQLAAVAALCVQYEADFRPNMTIVVKALQPLVGARPGADHQ</sequence>
<dbReference type="InterPro" id="IPR017441">
    <property type="entry name" value="Protein_kinase_ATP_BS"/>
</dbReference>
<protein>
    <recommendedName>
        <fullName evidence="10">Protein kinase domain-containing protein</fullName>
    </recommendedName>
</protein>
<dbReference type="GO" id="GO:0005524">
    <property type="term" value="F:ATP binding"/>
    <property type="evidence" value="ECO:0007669"/>
    <property type="project" value="UniProtKB-UniRule"/>
</dbReference>
<accession>A0A5J9WDD7</accession>
<evidence type="ECO:0000256" key="3">
    <source>
        <dbReference type="ARBA" id="ARBA00022741"/>
    </source>
</evidence>
<feature type="region of interest" description="Disordered" evidence="7">
    <location>
        <begin position="11"/>
        <end position="41"/>
    </location>
</feature>
<keyword evidence="4" id="KW-0418">Kinase</keyword>
<name>A0A5J9WDD7_9POAL</name>
<feature type="non-terminal residue" evidence="8">
    <location>
        <position position="1"/>
    </location>
</feature>
<dbReference type="GO" id="GO:0016301">
    <property type="term" value="F:kinase activity"/>
    <property type="evidence" value="ECO:0007669"/>
    <property type="project" value="UniProtKB-KW"/>
</dbReference>
<evidence type="ECO:0000313" key="9">
    <source>
        <dbReference type="Proteomes" id="UP000324897"/>
    </source>
</evidence>
<keyword evidence="3 6" id="KW-0547">Nucleotide-binding</keyword>
<gene>
    <name evidence="8" type="ORF">EJB05_04819</name>
</gene>
<reference evidence="8 9" key="1">
    <citation type="journal article" date="2019" name="Sci. Rep.">
        <title>A high-quality genome of Eragrostis curvula grass provides insights into Poaceae evolution and supports new strategies to enhance forage quality.</title>
        <authorList>
            <person name="Carballo J."/>
            <person name="Santos B.A.C.M."/>
            <person name="Zappacosta D."/>
            <person name="Garbus I."/>
            <person name="Selva J.P."/>
            <person name="Gallo C.A."/>
            <person name="Diaz A."/>
            <person name="Albertini E."/>
            <person name="Caccamo M."/>
            <person name="Echenique V."/>
        </authorList>
    </citation>
    <scope>NUCLEOTIDE SEQUENCE [LARGE SCALE GENOMIC DNA]</scope>
    <source>
        <strain evidence="9">cv. Victoria</strain>
        <tissue evidence="8">Leaf</tissue>
    </source>
</reference>
<feature type="compositionally biased region" description="Low complexity" evidence="7">
    <location>
        <begin position="29"/>
        <end position="40"/>
    </location>
</feature>
<feature type="compositionally biased region" description="Pro residues" evidence="7">
    <location>
        <begin position="17"/>
        <end position="28"/>
    </location>
</feature>
<keyword evidence="5 6" id="KW-0067">ATP-binding</keyword>
<dbReference type="EMBL" id="RWGY01000004">
    <property type="protein sequence ID" value="TVU45334.1"/>
    <property type="molecule type" value="Genomic_DNA"/>
</dbReference>
<evidence type="ECO:0000256" key="4">
    <source>
        <dbReference type="ARBA" id="ARBA00022777"/>
    </source>
</evidence>
<evidence type="ECO:0000256" key="1">
    <source>
        <dbReference type="ARBA" id="ARBA00022553"/>
    </source>
</evidence>
<keyword evidence="9" id="KW-1185">Reference proteome</keyword>
<dbReference type="OrthoDB" id="1727301at2759"/>
<dbReference type="SUPFAM" id="SSF56112">
    <property type="entry name" value="Protein kinase-like (PK-like)"/>
    <property type="match status" value="1"/>
</dbReference>
<evidence type="ECO:0000256" key="5">
    <source>
        <dbReference type="ARBA" id="ARBA00022840"/>
    </source>
</evidence>
<comment type="caution">
    <text evidence="8">The sequence shown here is derived from an EMBL/GenBank/DDBJ whole genome shotgun (WGS) entry which is preliminary data.</text>
</comment>
<dbReference type="PANTHER" id="PTHR47983:SF13">
    <property type="entry name" value="OS03G0719850 PROTEIN"/>
    <property type="match status" value="1"/>
</dbReference>
<dbReference type="PROSITE" id="PS00107">
    <property type="entry name" value="PROTEIN_KINASE_ATP"/>
    <property type="match status" value="1"/>
</dbReference>
<dbReference type="InterPro" id="IPR011009">
    <property type="entry name" value="Kinase-like_dom_sf"/>
</dbReference>
<keyword evidence="1" id="KW-0597">Phosphoprotein</keyword>
<dbReference type="InterPro" id="IPR052101">
    <property type="entry name" value="Plant_StressResp_Kinase"/>
</dbReference>
<evidence type="ECO:0000256" key="7">
    <source>
        <dbReference type="SAM" id="MobiDB-lite"/>
    </source>
</evidence>
<feature type="region of interest" description="Disordered" evidence="7">
    <location>
        <begin position="143"/>
        <end position="162"/>
    </location>
</feature>
<organism evidence="8 9">
    <name type="scientific">Eragrostis curvula</name>
    <name type="common">weeping love grass</name>
    <dbReference type="NCBI Taxonomy" id="38414"/>
    <lineage>
        <taxon>Eukaryota</taxon>
        <taxon>Viridiplantae</taxon>
        <taxon>Streptophyta</taxon>
        <taxon>Embryophyta</taxon>
        <taxon>Tracheophyta</taxon>
        <taxon>Spermatophyta</taxon>
        <taxon>Magnoliopsida</taxon>
        <taxon>Liliopsida</taxon>
        <taxon>Poales</taxon>
        <taxon>Poaceae</taxon>
        <taxon>PACMAD clade</taxon>
        <taxon>Chloridoideae</taxon>
        <taxon>Eragrostideae</taxon>
        <taxon>Eragrostidinae</taxon>
        <taxon>Eragrostis</taxon>
    </lineage>
</organism>
<evidence type="ECO:0008006" key="10">
    <source>
        <dbReference type="Google" id="ProtNLM"/>
    </source>
</evidence>
<feature type="binding site" evidence="6">
    <location>
        <position position="96"/>
    </location>
    <ligand>
        <name>ATP</name>
        <dbReference type="ChEBI" id="CHEBI:30616"/>
    </ligand>
</feature>
<dbReference type="Gramene" id="TVU45334">
    <property type="protein sequence ID" value="TVU45334"/>
    <property type="gene ID" value="EJB05_04819"/>
</dbReference>
<dbReference type="AlphaFoldDB" id="A0A5J9WDD7"/>
<evidence type="ECO:0000313" key="8">
    <source>
        <dbReference type="EMBL" id="TVU45334.1"/>
    </source>
</evidence>
<proteinExistence type="predicted"/>
<evidence type="ECO:0000256" key="2">
    <source>
        <dbReference type="ARBA" id="ARBA00022679"/>
    </source>
</evidence>
<dbReference type="PANTHER" id="PTHR47983">
    <property type="entry name" value="PTO-INTERACTING PROTEIN 1-LIKE"/>
    <property type="match status" value="1"/>
</dbReference>
<evidence type="ECO:0000256" key="6">
    <source>
        <dbReference type="PROSITE-ProRule" id="PRU10141"/>
    </source>
</evidence>
<dbReference type="Proteomes" id="UP000324897">
    <property type="component" value="Chromosome 5"/>
</dbReference>
<keyword evidence="2" id="KW-0808">Transferase</keyword>
<dbReference type="Gene3D" id="3.30.200.20">
    <property type="entry name" value="Phosphorylase Kinase, domain 1"/>
    <property type="match status" value="1"/>
</dbReference>